<dbReference type="Proteomes" id="UP000031643">
    <property type="component" value="Chromosome"/>
</dbReference>
<evidence type="ECO:0000313" key="3">
    <source>
        <dbReference type="Proteomes" id="UP000031643"/>
    </source>
</evidence>
<organism evidence="2 3">
    <name type="scientific">Methyloceanibacter caenitepidi</name>
    <dbReference type="NCBI Taxonomy" id="1384459"/>
    <lineage>
        <taxon>Bacteria</taxon>
        <taxon>Pseudomonadati</taxon>
        <taxon>Pseudomonadota</taxon>
        <taxon>Alphaproteobacteria</taxon>
        <taxon>Hyphomicrobiales</taxon>
        <taxon>Hyphomicrobiaceae</taxon>
        <taxon>Methyloceanibacter</taxon>
    </lineage>
</organism>
<proteinExistence type="predicted"/>
<protein>
    <submittedName>
        <fullName evidence="2">Uncharacterized protein</fullName>
    </submittedName>
</protein>
<keyword evidence="1" id="KW-0472">Membrane</keyword>
<dbReference type="KEGG" id="mcg:GL4_2917"/>
<feature type="transmembrane region" description="Helical" evidence="1">
    <location>
        <begin position="6"/>
        <end position="31"/>
    </location>
</feature>
<keyword evidence="1" id="KW-0812">Transmembrane</keyword>
<reference evidence="2 3" key="1">
    <citation type="submission" date="2014-09" db="EMBL/GenBank/DDBJ databases">
        <title>Genome sequencing of Methyloceanibacter caenitepidi Gela4.</title>
        <authorList>
            <person name="Takeuchi M."/>
            <person name="Susumu S."/>
            <person name="Kamagata Y."/>
            <person name="Oshima K."/>
            <person name="Hattori M."/>
            <person name="Iwasaki W."/>
        </authorList>
    </citation>
    <scope>NUCLEOTIDE SEQUENCE [LARGE SCALE GENOMIC DNA]</scope>
    <source>
        <strain evidence="2 3">Gela4</strain>
    </source>
</reference>
<accession>A0A0A8K616</accession>
<sequence length="38" mass="4262">MTLLIAILLMYYVIGIANPFAYIGVVFLWFAHLCVKGS</sequence>
<name>A0A0A8K616_9HYPH</name>
<evidence type="ECO:0000313" key="2">
    <source>
        <dbReference type="EMBL" id="BAQ18350.1"/>
    </source>
</evidence>
<dbReference type="AlphaFoldDB" id="A0A0A8K616"/>
<keyword evidence="3" id="KW-1185">Reference proteome</keyword>
<gene>
    <name evidence="2" type="ORF">GL4_2917</name>
</gene>
<keyword evidence="1" id="KW-1133">Transmembrane helix</keyword>
<evidence type="ECO:0000256" key="1">
    <source>
        <dbReference type="SAM" id="Phobius"/>
    </source>
</evidence>
<dbReference type="STRING" id="1384459.GL4_2917"/>
<dbReference type="EMBL" id="AP014648">
    <property type="protein sequence ID" value="BAQ18350.1"/>
    <property type="molecule type" value="Genomic_DNA"/>
</dbReference>
<dbReference type="HOGENOM" id="CLU_3329975_0_0_5"/>